<dbReference type="AlphaFoldDB" id="A0A9W9Q1Q4"/>
<gene>
    <name evidence="1" type="ORF">N7476_004960</name>
</gene>
<protein>
    <submittedName>
        <fullName evidence="1">Uncharacterized protein</fullName>
    </submittedName>
</protein>
<organism evidence="1 2">
    <name type="scientific">Penicillium atrosanguineum</name>
    <dbReference type="NCBI Taxonomy" id="1132637"/>
    <lineage>
        <taxon>Eukaryota</taxon>
        <taxon>Fungi</taxon>
        <taxon>Dikarya</taxon>
        <taxon>Ascomycota</taxon>
        <taxon>Pezizomycotina</taxon>
        <taxon>Eurotiomycetes</taxon>
        <taxon>Eurotiomycetidae</taxon>
        <taxon>Eurotiales</taxon>
        <taxon>Aspergillaceae</taxon>
        <taxon>Penicillium</taxon>
    </lineage>
</organism>
<reference evidence="1" key="1">
    <citation type="submission" date="2022-12" db="EMBL/GenBank/DDBJ databases">
        <authorList>
            <person name="Petersen C."/>
        </authorList>
    </citation>
    <scope>NUCLEOTIDE SEQUENCE</scope>
    <source>
        <strain evidence="1">IBT 21472</strain>
    </source>
</reference>
<dbReference type="Proteomes" id="UP001147746">
    <property type="component" value="Unassembled WGS sequence"/>
</dbReference>
<reference evidence="1" key="2">
    <citation type="journal article" date="2023" name="IMA Fungus">
        <title>Comparative genomic study of the Penicillium genus elucidates a diverse pangenome and 15 lateral gene transfer events.</title>
        <authorList>
            <person name="Petersen C."/>
            <person name="Sorensen T."/>
            <person name="Nielsen M.R."/>
            <person name="Sondergaard T.E."/>
            <person name="Sorensen J.L."/>
            <person name="Fitzpatrick D.A."/>
            <person name="Frisvad J.C."/>
            <person name="Nielsen K.L."/>
        </authorList>
    </citation>
    <scope>NUCLEOTIDE SEQUENCE</scope>
    <source>
        <strain evidence="1">IBT 21472</strain>
    </source>
</reference>
<accession>A0A9W9Q1Q4</accession>
<name>A0A9W9Q1Q4_9EURO</name>
<evidence type="ECO:0000313" key="2">
    <source>
        <dbReference type="Proteomes" id="UP001147746"/>
    </source>
</evidence>
<keyword evidence="2" id="KW-1185">Reference proteome</keyword>
<proteinExistence type="predicted"/>
<sequence>MSKLGKPWFLWGVPLYKQNWMSMNDSSLITRLEGWIAPQLDINEKRRQNKELMALYIDKVAGERSAKEAKAMWPFFTET</sequence>
<comment type="caution">
    <text evidence="1">The sequence shown here is derived from an EMBL/GenBank/DDBJ whole genome shotgun (WGS) entry which is preliminary data.</text>
</comment>
<dbReference type="EMBL" id="JAPZBO010000004">
    <property type="protein sequence ID" value="KAJ5318540.1"/>
    <property type="molecule type" value="Genomic_DNA"/>
</dbReference>
<evidence type="ECO:0000313" key="1">
    <source>
        <dbReference type="EMBL" id="KAJ5318540.1"/>
    </source>
</evidence>